<dbReference type="AlphaFoldDB" id="A0AA35XI79"/>
<evidence type="ECO:0000313" key="2">
    <source>
        <dbReference type="Proteomes" id="UP001174909"/>
    </source>
</evidence>
<accession>A0AA35XI79</accession>
<comment type="caution">
    <text evidence="1">The sequence shown here is derived from an EMBL/GenBank/DDBJ whole genome shotgun (WGS) entry which is preliminary data.</text>
</comment>
<organism evidence="1 2">
    <name type="scientific">Geodia barretti</name>
    <name type="common">Barrett's horny sponge</name>
    <dbReference type="NCBI Taxonomy" id="519541"/>
    <lineage>
        <taxon>Eukaryota</taxon>
        <taxon>Metazoa</taxon>
        <taxon>Porifera</taxon>
        <taxon>Demospongiae</taxon>
        <taxon>Heteroscleromorpha</taxon>
        <taxon>Tetractinellida</taxon>
        <taxon>Astrophorina</taxon>
        <taxon>Geodiidae</taxon>
        <taxon>Geodia</taxon>
    </lineage>
</organism>
<name>A0AA35XI79_GEOBA</name>
<evidence type="ECO:0000313" key="1">
    <source>
        <dbReference type="EMBL" id="CAI8058479.1"/>
    </source>
</evidence>
<protein>
    <submittedName>
        <fullName evidence="1">Uncharacterized protein</fullName>
    </submittedName>
</protein>
<dbReference type="Gene3D" id="3.30.200.20">
    <property type="entry name" value="Phosphorylase Kinase, domain 1"/>
    <property type="match status" value="1"/>
</dbReference>
<reference evidence="1" key="1">
    <citation type="submission" date="2023-03" db="EMBL/GenBank/DDBJ databases">
        <authorList>
            <person name="Steffen K."/>
            <person name="Cardenas P."/>
        </authorList>
    </citation>
    <scope>NUCLEOTIDE SEQUENCE</scope>
</reference>
<gene>
    <name evidence="1" type="ORF">GBAR_LOCUS31801</name>
</gene>
<sequence>MFLSLYFTEEEEFWLEGWEEFIIPSREISLTSVISHNCEETVFGGYWHGSVQVISREARSGYDTRCFCHEVAALNKIRHESIQLFMGITLDMGGGHLGLVMR</sequence>
<dbReference type="Proteomes" id="UP001174909">
    <property type="component" value="Unassembled WGS sequence"/>
</dbReference>
<keyword evidence="2" id="KW-1185">Reference proteome</keyword>
<proteinExistence type="predicted"/>
<dbReference type="EMBL" id="CASHTH010004520">
    <property type="protein sequence ID" value="CAI8058479.1"/>
    <property type="molecule type" value="Genomic_DNA"/>
</dbReference>